<gene>
    <name evidence="7 8" type="primary">deoC</name>
    <name evidence="8" type="ORF">KCJAJFAP_01357</name>
</gene>
<evidence type="ECO:0000256" key="2">
    <source>
        <dbReference type="ARBA" id="ARBA00022490"/>
    </source>
</evidence>
<dbReference type="InterPro" id="IPR027417">
    <property type="entry name" value="P-loop_NTPase"/>
</dbReference>
<dbReference type="Pfam" id="PF13671">
    <property type="entry name" value="AAA_33"/>
    <property type="match status" value="1"/>
</dbReference>
<dbReference type="HAMAP" id="MF_00114">
    <property type="entry name" value="DeoC_type1"/>
    <property type="match status" value="1"/>
</dbReference>
<dbReference type="Gene3D" id="3.40.50.300">
    <property type="entry name" value="P-loop containing nucleotide triphosphate hydrolases"/>
    <property type="match status" value="1"/>
</dbReference>
<dbReference type="SMART" id="SM01133">
    <property type="entry name" value="DeoC"/>
    <property type="match status" value="1"/>
</dbReference>
<dbReference type="InterPro" id="IPR011343">
    <property type="entry name" value="DeoC"/>
</dbReference>
<dbReference type="EMBL" id="CABWIE010000036">
    <property type="protein sequence ID" value="VWM03770.1"/>
    <property type="molecule type" value="Genomic_DNA"/>
</dbReference>
<sequence length="434" mass="47477">MEKTLILLAGPPATGKTDLADRIKARHTSESFLSVSLDDVKEEYWDTYGFNNAEEKAQVDASALQEWFRRLDVAMADGPQIMCDYPFSAKQHDRLAELADKNGYRVLTIRLVADPVMISKRYRARDLKPTRHLAHIVTHYHKGDVLEDRSKGDDLVDLDILVDRIKNRGYDTFELGHTIELDVTNVDTVDYPGFLAKVDEYLDDPSSVATIAAKAGAELTDENLCSRIDYTLLKPTATWDQIDAICAEAFEYGCASACIPPSYIARAHKVYPDLALTTVVAFPLGYMTSSAKAAEAADAYANGASEIDMVIDQGMVKARDYQAIEDDIRAVREAVPNATLKVIVETCYLAQETKRPICHAVEAAGADFIKTSTGFGTAGAQVEDVYLFAQELGGRVKVKASGGVRTKEDLALMSGAGADRIGASASPRKLFGTR</sequence>
<dbReference type="InterPro" id="IPR013785">
    <property type="entry name" value="Aldolase_TIM"/>
</dbReference>
<accession>A0A5K1JEJ1</accession>
<dbReference type="AlphaFoldDB" id="A0A5K1JEJ1"/>
<dbReference type="Pfam" id="PF01791">
    <property type="entry name" value="DeoC"/>
    <property type="match status" value="1"/>
</dbReference>
<evidence type="ECO:0000313" key="8">
    <source>
        <dbReference type="EMBL" id="VWM03770.1"/>
    </source>
</evidence>
<reference evidence="8 9" key="1">
    <citation type="submission" date="2019-10" db="EMBL/GenBank/DDBJ databases">
        <authorList>
            <person name="Wolf R A."/>
        </authorList>
    </citation>
    <scope>NUCLEOTIDE SEQUENCE [LARGE SCALE GENOMIC DNA]</scope>
    <source>
        <strain evidence="8">Collinsella_aerofaciens_MC2</strain>
    </source>
</reference>
<comment type="catalytic activity">
    <reaction evidence="5 7">
        <text>2-deoxy-D-ribose 5-phosphate = D-glyceraldehyde 3-phosphate + acetaldehyde</text>
        <dbReference type="Rhea" id="RHEA:12821"/>
        <dbReference type="ChEBI" id="CHEBI:15343"/>
        <dbReference type="ChEBI" id="CHEBI:59776"/>
        <dbReference type="ChEBI" id="CHEBI:62877"/>
        <dbReference type="EC" id="4.1.2.4"/>
    </reaction>
</comment>
<proteinExistence type="inferred from homology"/>
<comment type="function">
    <text evidence="6 7">Catalyzes a reversible aldol reaction between acetaldehyde and D-glyceraldehyde 3-phosphate to generate 2-deoxy-D-ribose 5-phosphate.</text>
</comment>
<dbReference type="PANTHER" id="PTHR10889:SF1">
    <property type="entry name" value="DEOXYRIBOSE-PHOSPHATE ALDOLASE"/>
    <property type="match status" value="1"/>
</dbReference>
<dbReference type="SUPFAM" id="SSF51569">
    <property type="entry name" value="Aldolase"/>
    <property type="match status" value="1"/>
</dbReference>
<keyword evidence="3 7" id="KW-0456">Lyase</keyword>
<dbReference type="InterPro" id="IPR002915">
    <property type="entry name" value="DeoC/FbaB/LacD_aldolase"/>
</dbReference>
<keyword evidence="9" id="KW-1185">Reference proteome</keyword>
<dbReference type="CDD" id="cd00959">
    <property type="entry name" value="DeoC"/>
    <property type="match status" value="1"/>
</dbReference>
<dbReference type="GO" id="GO:0004139">
    <property type="term" value="F:deoxyribose-phosphate aldolase activity"/>
    <property type="evidence" value="ECO:0007669"/>
    <property type="project" value="UniProtKB-UniRule"/>
</dbReference>
<keyword evidence="4 7" id="KW-0704">Schiff base</keyword>
<evidence type="ECO:0000256" key="1">
    <source>
        <dbReference type="ARBA" id="ARBA00010936"/>
    </source>
</evidence>
<dbReference type="GO" id="GO:0005737">
    <property type="term" value="C:cytoplasm"/>
    <property type="evidence" value="ECO:0007669"/>
    <property type="project" value="UniProtKB-SubCell"/>
</dbReference>
<evidence type="ECO:0000313" key="9">
    <source>
        <dbReference type="Proteomes" id="UP000361836"/>
    </source>
</evidence>
<keyword evidence="2 7" id="KW-0963">Cytoplasm</keyword>
<protein>
    <recommendedName>
        <fullName evidence="7">Deoxyribose-phosphate aldolase</fullName>
        <shortName evidence="7">DERA</shortName>
        <ecNumber evidence="7">4.1.2.4</ecNumber>
    </recommendedName>
    <alternativeName>
        <fullName evidence="7">2-deoxy-D-ribose 5-phosphate aldolase</fullName>
    </alternativeName>
    <alternativeName>
        <fullName evidence="7">Phosphodeoxyriboaldolase</fullName>
        <shortName evidence="7">Deoxyriboaldolase</shortName>
    </alternativeName>
</protein>
<dbReference type="NCBIfam" id="TIGR00126">
    <property type="entry name" value="deoC"/>
    <property type="match status" value="1"/>
</dbReference>
<dbReference type="EC" id="4.1.2.4" evidence="7"/>
<dbReference type="InterPro" id="IPR028581">
    <property type="entry name" value="DeoC_typeI"/>
</dbReference>
<evidence type="ECO:0000256" key="6">
    <source>
        <dbReference type="ARBA" id="ARBA00056337"/>
    </source>
</evidence>
<dbReference type="SUPFAM" id="SSF52540">
    <property type="entry name" value="P-loop containing nucleoside triphosphate hydrolases"/>
    <property type="match status" value="1"/>
</dbReference>
<dbReference type="PANTHER" id="PTHR10889">
    <property type="entry name" value="DEOXYRIBOSE-PHOSPHATE ALDOLASE"/>
    <property type="match status" value="1"/>
</dbReference>
<dbReference type="GO" id="GO:0006018">
    <property type="term" value="P:2-deoxyribose 1-phosphate catabolic process"/>
    <property type="evidence" value="ECO:0007669"/>
    <property type="project" value="UniProtKB-UniRule"/>
</dbReference>
<feature type="active site" description="Schiff-base intermediate with acetaldehyde" evidence="7">
    <location>
        <position position="370"/>
    </location>
</feature>
<comment type="subcellular location">
    <subcellularLocation>
        <location evidence="7">Cytoplasm</location>
    </subcellularLocation>
</comment>
<evidence type="ECO:0000256" key="3">
    <source>
        <dbReference type="ARBA" id="ARBA00023239"/>
    </source>
</evidence>
<dbReference type="UniPathway" id="UPA00002">
    <property type="reaction ID" value="UER00468"/>
</dbReference>
<dbReference type="GO" id="GO:0009264">
    <property type="term" value="P:deoxyribonucleotide catabolic process"/>
    <property type="evidence" value="ECO:0007669"/>
    <property type="project" value="UniProtKB-UniRule"/>
</dbReference>
<feature type="active site" description="Proton donor/acceptor" evidence="7">
    <location>
        <position position="399"/>
    </location>
</feature>
<dbReference type="RefSeq" id="WP_222837987.1">
    <property type="nucleotide sequence ID" value="NZ_CAAKNU010000099.1"/>
</dbReference>
<dbReference type="Gene3D" id="3.20.20.70">
    <property type="entry name" value="Aldolase class I"/>
    <property type="match status" value="1"/>
</dbReference>
<dbReference type="Proteomes" id="UP000361836">
    <property type="component" value="Unassembled WGS sequence"/>
</dbReference>
<dbReference type="FunFam" id="3.20.20.70:FF:000044">
    <property type="entry name" value="Deoxyribose-phosphate aldolase"/>
    <property type="match status" value="1"/>
</dbReference>
<evidence type="ECO:0000256" key="7">
    <source>
        <dbReference type="HAMAP-Rule" id="MF_00114"/>
    </source>
</evidence>
<feature type="active site" description="Proton donor/acceptor" evidence="7">
    <location>
        <position position="308"/>
    </location>
</feature>
<comment type="pathway">
    <text evidence="7">Carbohydrate degradation; 2-deoxy-D-ribose 1-phosphate degradation; D-glyceraldehyde 3-phosphate and acetaldehyde from 2-deoxy-alpha-D-ribose 1-phosphate: step 2/2.</text>
</comment>
<name>A0A5K1JEJ1_9ACTN</name>
<dbReference type="GO" id="GO:0016052">
    <property type="term" value="P:carbohydrate catabolic process"/>
    <property type="evidence" value="ECO:0007669"/>
    <property type="project" value="TreeGrafter"/>
</dbReference>
<organism evidence="8 9">
    <name type="scientific">Collinsella aerofaciens</name>
    <dbReference type="NCBI Taxonomy" id="74426"/>
    <lineage>
        <taxon>Bacteria</taxon>
        <taxon>Bacillati</taxon>
        <taxon>Actinomycetota</taxon>
        <taxon>Coriobacteriia</taxon>
        <taxon>Coriobacteriales</taxon>
        <taxon>Coriobacteriaceae</taxon>
        <taxon>Collinsella</taxon>
    </lineage>
</organism>
<evidence type="ECO:0000256" key="4">
    <source>
        <dbReference type="ARBA" id="ARBA00023270"/>
    </source>
</evidence>
<evidence type="ECO:0000256" key="5">
    <source>
        <dbReference type="ARBA" id="ARBA00048791"/>
    </source>
</evidence>
<comment type="similarity">
    <text evidence="1 7">Belongs to the DeoC/FbaB aldolase family. DeoC type 1 subfamily.</text>
</comment>